<dbReference type="SUPFAM" id="SSF158472">
    <property type="entry name" value="HAMP domain-like"/>
    <property type="match status" value="1"/>
</dbReference>
<dbReference type="SMART" id="SM00387">
    <property type="entry name" value="HATPase_c"/>
    <property type="match status" value="1"/>
</dbReference>
<dbReference type="FunFam" id="1.10.287.130:FF:000002">
    <property type="entry name" value="Two-component osmosensing histidine kinase"/>
    <property type="match status" value="1"/>
</dbReference>
<dbReference type="InterPro" id="IPR003594">
    <property type="entry name" value="HATPase_dom"/>
</dbReference>
<keyword evidence="9" id="KW-0902">Two-component regulatory system</keyword>
<accession>A0A0S6WA49</accession>
<dbReference type="Pfam" id="PF00512">
    <property type="entry name" value="HisKA"/>
    <property type="match status" value="1"/>
</dbReference>
<feature type="modified residue" description="4-aspartylphosphate" evidence="12">
    <location>
        <position position="906"/>
    </location>
</feature>
<keyword evidence="7 18" id="KW-0418">Kinase</keyword>
<dbReference type="InterPro" id="IPR000700">
    <property type="entry name" value="PAS-assoc_C"/>
</dbReference>
<evidence type="ECO:0000256" key="4">
    <source>
        <dbReference type="ARBA" id="ARBA00022553"/>
    </source>
</evidence>
<dbReference type="InterPro" id="IPR035965">
    <property type="entry name" value="PAS-like_dom_sf"/>
</dbReference>
<dbReference type="Gene3D" id="6.10.340.10">
    <property type="match status" value="1"/>
</dbReference>
<dbReference type="EC" id="2.7.13.3" evidence="3"/>
<feature type="coiled-coil region" evidence="13">
    <location>
        <begin position="410"/>
        <end position="437"/>
    </location>
</feature>
<dbReference type="GO" id="GO:0009927">
    <property type="term" value="F:histidine phosphotransfer kinase activity"/>
    <property type="evidence" value="ECO:0007669"/>
    <property type="project" value="TreeGrafter"/>
</dbReference>
<dbReference type="Pfam" id="PF00672">
    <property type="entry name" value="HAMP"/>
    <property type="match status" value="1"/>
</dbReference>
<dbReference type="PANTHER" id="PTHR43047:SF72">
    <property type="entry name" value="OSMOSENSING HISTIDINE PROTEIN KINASE SLN1"/>
    <property type="match status" value="1"/>
</dbReference>
<dbReference type="Gene3D" id="3.30.565.10">
    <property type="entry name" value="Histidine kinase-like ATPase, C-terminal domain"/>
    <property type="match status" value="1"/>
</dbReference>
<dbReference type="SUPFAM" id="SSF47384">
    <property type="entry name" value="Homodimeric domain of signal transducing histidine kinase"/>
    <property type="match status" value="1"/>
</dbReference>
<proteinExistence type="predicted"/>
<sequence length="1078" mass="121416">MRVSIRTKLLVICIALVLLTTTGISITYYVLTRQDKQRASRQQIQIAFNIILNDITKRINTYTVSVRQFLQENVTLLWATYTYSLDDSEEGTIKFLFDHFADVSAELKQFGRVALADRVMLYGANKRLLVVYQRLNGYETRGGYLVSAAEGNRYLPMDNLSVQAEITFRRNNLAIHAQNTELPDTPFPQGVSAVYAGDVPDVISVGLFRLHQQLGIRVVAPIYRRDQVLGILVGETFFTQDMIEEYASLSKTAINFFSGNTLSIGTLAVQSELTLLASEQEIRCQDMLKTRQSIGLTAIPITLEDQKYYQGQCTLNNGRETLGAITVNLSQEIEQQEIAKIVKAVSTISGVGILICVVLVSGVLVPRFTGPIITLTNAALRMAQGDLNQKIDTSGQDELGTLARSFAHMRDEIQQKIEELQLMNTELDQRVEERTAEVVRQKYILDTFMETVPDRIYFKDCQGRITRANKAHASRMGVQDPLQEIGKTDFDFFPHEDAQRRYEQEQEILRTGMPLIGMEEQRKWPDGHEEWSLVTKMPLRNEHGEIIGTFGVSRDITELKHTEDALRHAKNAAEAANRAKSEFLANMSHELRTPLNVILGLTQIMTRNPQILQEERENLDIIHHSGEHLLMLINNVLDLSKIEAGRIPINEQGIDLFRLLDELKEMFAVKAAPKQLDLLFDYAEDVPQYVRLDAGKLRQVLINLLNNAVKFTEAGGVTVRVKKVFSNQYSGTSNQHSISSEQGTTDHCLLNTEHCLLSFEIEDSGPGIAPEEMAILFEAFAQTQTGRNAQEGTGLGLAISQKFVQLLGGTIAVESELQHGTTFTFTIPVTLANASDVVSSAVTQRVIALQPDQPRYRILVVDDNPHNRRLLVKLLVPLGFDVREAENGQDGIRLWTEFEPHLIWMDLRMPGIDGYEAIRRIRSEESGMRNEENVSLPDSRIQNPHCIIIALTASSFEDEREHVLAAGCDDFLRKPFRETEIFDLLHTYLGICYVYEEPLQSVDKKTDRAIGDLLTPAILATLPPALYADLQQAVNVTDPGMVHQLLSKVREHDSDLADALHQLVQEFRFDILQTLFEV</sequence>
<dbReference type="GO" id="GO:0005524">
    <property type="term" value="F:ATP binding"/>
    <property type="evidence" value="ECO:0007669"/>
    <property type="project" value="UniProtKB-KW"/>
</dbReference>
<evidence type="ECO:0000256" key="9">
    <source>
        <dbReference type="ARBA" id="ARBA00023012"/>
    </source>
</evidence>
<dbReference type="SMART" id="SM00304">
    <property type="entry name" value="HAMP"/>
    <property type="match status" value="1"/>
</dbReference>
<dbReference type="HOGENOM" id="CLU_000445_114_10_0"/>
<dbReference type="PANTHER" id="PTHR43047">
    <property type="entry name" value="TWO-COMPONENT HISTIDINE PROTEIN KINASE"/>
    <property type="match status" value="1"/>
</dbReference>
<feature type="domain" description="Response regulatory" evidence="15">
    <location>
        <begin position="857"/>
        <end position="989"/>
    </location>
</feature>
<dbReference type="CDD" id="cd00130">
    <property type="entry name" value="PAS"/>
    <property type="match status" value="1"/>
</dbReference>
<dbReference type="NCBIfam" id="TIGR00229">
    <property type="entry name" value="sensory_box"/>
    <property type="match status" value="1"/>
</dbReference>
<dbReference type="SUPFAM" id="SSF55874">
    <property type="entry name" value="ATPase domain of HSP90 chaperone/DNA topoisomerase II/histidine kinase"/>
    <property type="match status" value="1"/>
</dbReference>
<keyword evidence="8" id="KW-0067">ATP-binding</keyword>
<dbReference type="STRING" id="1499967.U27_02220"/>
<dbReference type="CDD" id="cd06225">
    <property type="entry name" value="HAMP"/>
    <property type="match status" value="1"/>
</dbReference>
<dbReference type="PROSITE" id="PS50110">
    <property type="entry name" value="RESPONSE_REGULATORY"/>
    <property type="match status" value="1"/>
</dbReference>
<evidence type="ECO:0000313" key="18">
    <source>
        <dbReference type="EMBL" id="GAK55387.1"/>
    </source>
</evidence>
<dbReference type="CDD" id="cd17546">
    <property type="entry name" value="REC_hyHK_CKI1_RcsC-like"/>
    <property type="match status" value="1"/>
</dbReference>
<dbReference type="Pfam" id="PF02518">
    <property type="entry name" value="HATPase_c"/>
    <property type="match status" value="1"/>
</dbReference>
<dbReference type="InterPro" id="IPR036097">
    <property type="entry name" value="HisK_dim/P_sf"/>
</dbReference>
<dbReference type="CDD" id="cd16922">
    <property type="entry name" value="HATPase_EvgS-ArcB-TorS-like"/>
    <property type="match status" value="1"/>
</dbReference>
<feature type="domain" description="PAC" evidence="16">
    <location>
        <begin position="516"/>
        <end position="568"/>
    </location>
</feature>
<keyword evidence="4 12" id="KW-0597">Phosphoprotein</keyword>
<dbReference type="Pfam" id="PF08448">
    <property type="entry name" value="PAS_4"/>
    <property type="match status" value="1"/>
</dbReference>
<evidence type="ECO:0000256" key="8">
    <source>
        <dbReference type="ARBA" id="ARBA00022840"/>
    </source>
</evidence>
<dbReference type="FunFam" id="3.30.565.10:FF:000010">
    <property type="entry name" value="Sensor histidine kinase RcsC"/>
    <property type="match status" value="1"/>
</dbReference>
<dbReference type="GO" id="GO:0000155">
    <property type="term" value="F:phosphorelay sensor kinase activity"/>
    <property type="evidence" value="ECO:0007669"/>
    <property type="project" value="InterPro"/>
</dbReference>
<evidence type="ECO:0000256" key="2">
    <source>
        <dbReference type="ARBA" id="ARBA00004370"/>
    </source>
</evidence>
<dbReference type="SUPFAM" id="SSF52172">
    <property type="entry name" value="CheY-like"/>
    <property type="match status" value="1"/>
</dbReference>
<keyword evidence="19" id="KW-1185">Reference proteome</keyword>
<dbReference type="EMBL" id="DF820463">
    <property type="protein sequence ID" value="GAK55387.1"/>
    <property type="molecule type" value="Genomic_DNA"/>
</dbReference>
<dbReference type="InterPro" id="IPR004358">
    <property type="entry name" value="Sig_transdc_His_kin-like_C"/>
</dbReference>
<dbReference type="Gene3D" id="3.30.450.20">
    <property type="entry name" value="PAS domain"/>
    <property type="match status" value="1"/>
</dbReference>
<comment type="subunit">
    <text evidence="10">At low DSF concentrations, interacts with RpfF.</text>
</comment>
<feature type="domain" description="HAMP" evidence="17">
    <location>
        <begin position="367"/>
        <end position="418"/>
    </location>
</feature>
<dbReference type="SMART" id="SM00448">
    <property type="entry name" value="REC"/>
    <property type="match status" value="1"/>
</dbReference>
<evidence type="ECO:0000256" key="6">
    <source>
        <dbReference type="ARBA" id="ARBA00022741"/>
    </source>
</evidence>
<evidence type="ECO:0000256" key="11">
    <source>
        <dbReference type="ARBA" id="ARBA00068150"/>
    </source>
</evidence>
<comment type="catalytic activity">
    <reaction evidence="1">
        <text>ATP + protein L-histidine = ADP + protein N-phospho-L-histidine.</text>
        <dbReference type="EC" id="2.7.13.3"/>
    </reaction>
</comment>
<dbReference type="Proteomes" id="UP000030661">
    <property type="component" value="Unassembled WGS sequence"/>
</dbReference>
<evidence type="ECO:0000259" key="15">
    <source>
        <dbReference type="PROSITE" id="PS50110"/>
    </source>
</evidence>
<dbReference type="eggNOG" id="COG0745">
    <property type="taxonomic scope" value="Bacteria"/>
</dbReference>
<dbReference type="InterPro" id="IPR036890">
    <property type="entry name" value="HATPase_C_sf"/>
</dbReference>
<dbReference type="GO" id="GO:0005886">
    <property type="term" value="C:plasma membrane"/>
    <property type="evidence" value="ECO:0007669"/>
    <property type="project" value="TreeGrafter"/>
</dbReference>
<keyword evidence="6" id="KW-0547">Nucleotide-binding</keyword>
<evidence type="ECO:0000259" key="17">
    <source>
        <dbReference type="PROSITE" id="PS50885"/>
    </source>
</evidence>
<protein>
    <recommendedName>
        <fullName evidence="11">Sensory/regulatory protein RpfC</fullName>
        <ecNumber evidence="3">2.7.13.3</ecNumber>
    </recommendedName>
</protein>
<dbReference type="Pfam" id="PF00072">
    <property type="entry name" value="Response_reg"/>
    <property type="match status" value="1"/>
</dbReference>
<evidence type="ECO:0000256" key="7">
    <source>
        <dbReference type="ARBA" id="ARBA00022777"/>
    </source>
</evidence>
<dbReference type="InterPro" id="IPR000014">
    <property type="entry name" value="PAS"/>
</dbReference>
<evidence type="ECO:0000259" key="14">
    <source>
        <dbReference type="PROSITE" id="PS50109"/>
    </source>
</evidence>
<evidence type="ECO:0000259" key="16">
    <source>
        <dbReference type="PROSITE" id="PS50113"/>
    </source>
</evidence>
<evidence type="ECO:0000256" key="10">
    <source>
        <dbReference type="ARBA" id="ARBA00064003"/>
    </source>
</evidence>
<evidence type="ECO:0000256" key="1">
    <source>
        <dbReference type="ARBA" id="ARBA00000085"/>
    </source>
</evidence>
<dbReference type="SMART" id="SM00388">
    <property type="entry name" value="HisKA"/>
    <property type="match status" value="1"/>
</dbReference>
<feature type="domain" description="Histidine kinase" evidence="14">
    <location>
        <begin position="586"/>
        <end position="831"/>
    </location>
</feature>
<dbReference type="CDD" id="cd00082">
    <property type="entry name" value="HisKA"/>
    <property type="match status" value="1"/>
</dbReference>
<evidence type="ECO:0000256" key="12">
    <source>
        <dbReference type="PROSITE-ProRule" id="PRU00169"/>
    </source>
</evidence>
<evidence type="ECO:0000313" key="19">
    <source>
        <dbReference type="Proteomes" id="UP000030661"/>
    </source>
</evidence>
<dbReference type="SUPFAM" id="SSF55785">
    <property type="entry name" value="PYP-like sensor domain (PAS domain)"/>
    <property type="match status" value="1"/>
</dbReference>
<dbReference type="PROSITE" id="PS50109">
    <property type="entry name" value="HIS_KIN"/>
    <property type="match status" value="1"/>
</dbReference>
<dbReference type="PROSITE" id="PS50885">
    <property type="entry name" value="HAMP"/>
    <property type="match status" value="1"/>
</dbReference>
<dbReference type="InterPro" id="IPR013656">
    <property type="entry name" value="PAS_4"/>
</dbReference>
<reference evidence="18" key="1">
    <citation type="journal article" date="2015" name="PeerJ">
        <title>First genomic representation of candidate bacterial phylum KSB3 points to enhanced environmental sensing as a trigger of wastewater bulking.</title>
        <authorList>
            <person name="Sekiguchi Y."/>
            <person name="Ohashi A."/>
            <person name="Parks D.H."/>
            <person name="Yamauchi T."/>
            <person name="Tyson G.W."/>
            <person name="Hugenholtz P."/>
        </authorList>
    </citation>
    <scope>NUCLEOTIDE SEQUENCE [LARGE SCALE GENOMIC DNA]</scope>
</reference>
<keyword evidence="5" id="KW-0808">Transferase</keyword>
<dbReference type="InterPro" id="IPR005467">
    <property type="entry name" value="His_kinase_dom"/>
</dbReference>
<dbReference type="InterPro" id="IPR003661">
    <property type="entry name" value="HisK_dim/P_dom"/>
</dbReference>
<dbReference type="InterPro" id="IPR001789">
    <property type="entry name" value="Sig_transdc_resp-reg_receiver"/>
</dbReference>
<dbReference type="Gene3D" id="1.10.287.130">
    <property type="match status" value="1"/>
</dbReference>
<organism evidence="18">
    <name type="scientific">Vecturithrix granuli</name>
    <dbReference type="NCBI Taxonomy" id="1499967"/>
    <lineage>
        <taxon>Bacteria</taxon>
        <taxon>Candidatus Moduliflexota</taxon>
        <taxon>Candidatus Vecturitrichia</taxon>
        <taxon>Candidatus Vecturitrichales</taxon>
        <taxon>Candidatus Vecturitrichaceae</taxon>
        <taxon>Candidatus Vecturithrix</taxon>
    </lineage>
</organism>
<evidence type="ECO:0000256" key="5">
    <source>
        <dbReference type="ARBA" id="ARBA00022679"/>
    </source>
</evidence>
<dbReference type="AlphaFoldDB" id="A0A0S6WA49"/>
<evidence type="ECO:0000256" key="3">
    <source>
        <dbReference type="ARBA" id="ARBA00012438"/>
    </source>
</evidence>
<dbReference type="PRINTS" id="PR00344">
    <property type="entry name" value="BCTRLSENSOR"/>
</dbReference>
<dbReference type="eggNOG" id="COG5002">
    <property type="taxonomic scope" value="Bacteria"/>
</dbReference>
<gene>
    <name evidence="18" type="ORF">U27_02220</name>
</gene>
<comment type="subcellular location">
    <subcellularLocation>
        <location evidence="2">Membrane</location>
    </subcellularLocation>
</comment>
<keyword evidence="13" id="KW-0175">Coiled coil</keyword>
<dbReference type="InterPro" id="IPR011006">
    <property type="entry name" value="CheY-like_superfamily"/>
</dbReference>
<dbReference type="InterPro" id="IPR003660">
    <property type="entry name" value="HAMP_dom"/>
</dbReference>
<evidence type="ECO:0000256" key="13">
    <source>
        <dbReference type="SAM" id="Coils"/>
    </source>
</evidence>
<name>A0A0S6WA49_VECG1</name>
<dbReference type="PROSITE" id="PS50113">
    <property type="entry name" value="PAC"/>
    <property type="match status" value="1"/>
</dbReference>
<dbReference type="Gene3D" id="3.40.50.2300">
    <property type="match status" value="1"/>
</dbReference>